<evidence type="ECO:0000313" key="3">
    <source>
        <dbReference type="Proteomes" id="UP000314985"/>
    </source>
</evidence>
<sequence length="93" mass="10222">LFPTGIWLFLYGGSGLGGLLLLVVVVLSVCLCQVLGTSRQHPLSRPQAQLSEQEPYYATLLRLPVREHPPQGREGDKEDLSTDYACIAKDKPT</sequence>
<keyword evidence="1" id="KW-1133">Transmembrane helix</keyword>
<accession>A0A4X1VFU4</accession>
<dbReference type="PANTHER" id="PTHR15452:SF5">
    <property type="entry name" value="LEUKOCYTE-SPECIFIC TRANSCRIPT 1 PROTEIN"/>
    <property type="match status" value="1"/>
</dbReference>
<dbReference type="AlphaFoldDB" id="A0A4X1VFU4"/>
<proteinExistence type="predicted"/>
<name>A0A4X1VFU4_PIG</name>
<reference evidence="2 3" key="1">
    <citation type="submission" date="2017-08" db="EMBL/GenBank/DDBJ databases">
        <title>USMARCv1.0.</title>
        <authorList>
            <person name="Hannum G.I."/>
            <person name="Koren S."/>
            <person name="Schroeder S.G."/>
            <person name="Chin S.C."/>
            <person name="Nonneman D.J."/>
            <person name="Becker S.A."/>
            <person name="Rosen B.D."/>
            <person name="Bickhart D.M."/>
            <person name="Putnam N.H."/>
            <person name="Green R.E."/>
            <person name="Tuggle C.K."/>
            <person name="Liu H."/>
            <person name="Rohrer G.A."/>
            <person name="Warr A."/>
            <person name="Hall R."/>
            <person name="Kim K."/>
            <person name="Hume D.A."/>
            <person name="Talbot R."/>
            <person name="Chow W."/>
            <person name="Howe K."/>
            <person name="Schwartz A.S."/>
            <person name="Watson M."/>
            <person name="Archibald A.L."/>
            <person name="Phillippy A.M."/>
            <person name="Smith T.P.L."/>
        </authorList>
    </citation>
    <scope>NUCLEOTIDE SEQUENCE [LARGE SCALE GENOMIC DNA]</scope>
</reference>
<dbReference type="GO" id="GO:0000902">
    <property type="term" value="P:cell morphogenesis"/>
    <property type="evidence" value="ECO:0007669"/>
    <property type="project" value="InterPro"/>
</dbReference>
<evidence type="ECO:0000313" key="2">
    <source>
        <dbReference type="Ensembl" id="ENSSSCP00070040631.1"/>
    </source>
</evidence>
<dbReference type="PANTHER" id="PTHR15452">
    <property type="entry name" value="LEUKOCYTE-SPECIFIC TRANSCRIPT 1 PROTEIN"/>
    <property type="match status" value="1"/>
</dbReference>
<dbReference type="GO" id="GO:0016020">
    <property type="term" value="C:membrane"/>
    <property type="evidence" value="ECO:0007669"/>
    <property type="project" value="InterPro"/>
</dbReference>
<reference evidence="2" key="2">
    <citation type="submission" date="2025-08" db="UniProtKB">
        <authorList>
            <consortium name="Ensembl"/>
        </authorList>
    </citation>
    <scope>IDENTIFICATION</scope>
</reference>
<dbReference type="Pfam" id="PF05083">
    <property type="entry name" value="LST1"/>
    <property type="match status" value="1"/>
</dbReference>
<keyword evidence="1" id="KW-0472">Membrane</keyword>
<protein>
    <recommendedName>
        <fullName evidence="4">Leukocyte specific transcript 1</fullName>
    </recommendedName>
</protein>
<dbReference type="Ensembl" id="ENSSSCT00070048136.1">
    <property type="protein sequence ID" value="ENSSSCP00070040631.1"/>
    <property type="gene ID" value="ENSSSCG00070024108.1"/>
</dbReference>
<keyword evidence="1" id="KW-0812">Transmembrane</keyword>
<evidence type="ECO:0000256" key="1">
    <source>
        <dbReference type="SAM" id="Phobius"/>
    </source>
</evidence>
<dbReference type="Proteomes" id="UP000314985">
    <property type="component" value="Chromosome 7"/>
</dbReference>
<evidence type="ECO:0008006" key="4">
    <source>
        <dbReference type="Google" id="ProtNLM"/>
    </source>
</evidence>
<dbReference type="OMA" id="FICLCRG"/>
<dbReference type="InterPro" id="IPR007775">
    <property type="entry name" value="Leukocyte-sp_tscrpt_1_LST1"/>
</dbReference>
<feature type="transmembrane region" description="Helical" evidence="1">
    <location>
        <begin position="6"/>
        <end position="35"/>
    </location>
</feature>
<dbReference type="GO" id="GO:0006955">
    <property type="term" value="P:immune response"/>
    <property type="evidence" value="ECO:0007669"/>
    <property type="project" value="InterPro"/>
</dbReference>
<organism evidence="2 3">
    <name type="scientific">Sus scrofa</name>
    <name type="common">Pig</name>
    <dbReference type="NCBI Taxonomy" id="9823"/>
    <lineage>
        <taxon>Eukaryota</taxon>
        <taxon>Metazoa</taxon>
        <taxon>Chordata</taxon>
        <taxon>Craniata</taxon>
        <taxon>Vertebrata</taxon>
        <taxon>Euteleostomi</taxon>
        <taxon>Mammalia</taxon>
        <taxon>Eutheria</taxon>
        <taxon>Laurasiatheria</taxon>
        <taxon>Artiodactyla</taxon>
        <taxon>Suina</taxon>
        <taxon>Suidae</taxon>
        <taxon>Sus</taxon>
    </lineage>
</organism>